<evidence type="ECO:0000256" key="1">
    <source>
        <dbReference type="SAM" id="MobiDB-lite"/>
    </source>
</evidence>
<dbReference type="Proteomes" id="UP001614391">
    <property type="component" value="Unassembled WGS sequence"/>
</dbReference>
<gene>
    <name evidence="3" type="ORF">ACIGW0_18270</name>
</gene>
<dbReference type="InterPro" id="IPR007235">
    <property type="entry name" value="Glyco_trans_28_C"/>
</dbReference>
<dbReference type="Gene3D" id="3.40.50.2000">
    <property type="entry name" value="Glycogen Phosphorylase B"/>
    <property type="match status" value="1"/>
</dbReference>
<protein>
    <submittedName>
        <fullName evidence="3">Glycosyltransferase</fullName>
    </submittedName>
</protein>
<dbReference type="SUPFAM" id="SSF53756">
    <property type="entry name" value="UDP-Glycosyltransferase/glycogen phosphorylase"/>
    <property type="match status" value="1"/>
</dbReference>
<name>A0ABW8CYD9_STRBI</name>
<dbReference type="PANTHER" id="PTHR21015">
    <property type="entry name" value="UDP-N-ACETYLGLUCOSAMINE--N-ACETYLMURAMYL-(PENTAPEPTIDE) PYROPHOSPHORYL-UNDECAPRENOL N-ACETYLGLUCOSAMINE TRANSFERASE 1"/>
    <property type="match status" value="1"/>
</dbReference>
<feature type="domain" description="Glycosyl transferase family 28 C-terminal" evidence="2">
    <location>
        <begin position="243"/>
        <end position="294"/>
    </location>
</feature>
<evidence type="ECO:0000313" key="4">
    <source>
        <dbReference type="Proteomes" id="UP001614391"/>
    </source>
</evidence>
<comment type="caution">
    <text evidence="3">The sequence shown here is derived from an EMBL/GenBank/DDBJ whole genome shotgun (WGS) entry which is preliminary data.</text>
</comment>
<sequence>MIGYYVHHQGKGHLHRAQCVARHTRTPVTALSSLPRPAGWDGDWIRLPLDTAAADADPMAAGTVAADPTAHGRLHWVPRHHAGLRSRMAVVAEWIERAAPALLVSDVSVEIAVLARLMGVPVVVSAMRGDRSDPAHRLAYDLADALLAPWPEALPEPGWSREWRAKTEHTGAFSRHDGRPRPDADPRPERPAAGREVLLMLGGGGAEVTAADLRMAAEATLGWNWTVLGGPGGWSDDPWPLLCRADVVVTHAGQNAVAECAAARVPTVVVPQSRPHGEQHATARALAAGGLATVREHWPEPRDWPVLLDEAVRTGGGRWGLWAPGDGAERAARLLDHLASPQTGTGLDIGPVSTSGAGGSGTCASR</sequence>
<keyword evidence="4" id="KW-1185">Reference proteome</keyword>
<dbReference type="EMBL" id="JBITYT010000007">
    <property type="protein sequence ID" value="MFI9121325.1"/>
    <property type="molecule type" value="Genomic_DNA"/>
</dbReference>
<accession>A0ABW8CYD9</accession>
<evidence type="ECO:0000313" key="3">
    <source>
        <dbReference type="EMBL" id="MFI9121325.1"/>
    </source>
</evidence>
<dbReference type="RefSeq" id="WP_399615921.1">
    <property type="nucleotide sequence ID" value="NZ_JBITYT010000007.1"/>
</dbReference>
<dbReference type="Pfam" id="PF04101">
    <property type="entry name" value="Glyco_tran_28_C"/>
    <property type="match status" value="1"/>
</dbReference>
<dbReference type="PANTHER" id="PTHR21015:SF22">
    <property type="entry name" value="GLYCOSYLTRANSFERASE"/>
    <property type="match status" value="1"/>
</dbReference>
<feature type="region of interest" description="Disordered" evidence="1">
    <location>
        <begin position="342"/>
        <end position="366"/>
    </location>
</feature>
<evidence type="ECO:0000259" key="2">
    <source>
        <dbReference type="Pfam" id="PF04101"/>
    </source>
</evidence>
<organism evidence="3 4">
    <name type="scientific">Streptomyces bikiniensis</name>
    <dbReference type="NCBI Taxonomy" id="1896"/>
    <lineage>
        <taxon>Bacteria</taxon>
        <taxon>Bacillati</taxon>
        <taxon>Actinomycetota</taxon>
        <taxon>Actinomycetes</taxon>
        <taxon>Kitasatosporales</taxon>
        <taxon>Streptomycetaceae</taxon>
        <taxon>Streptomyces</taxon>
    </lineage>
</organism>
<feature type="compositionally biased region" description="Gly residues" evidence="1">
    <location>
        <begin position="356"/>
        <end position="366"/>
    </location>
</feature>
<proteinExistence type="predicted"/>
<feature type="region of interest" description="Disordered" evidence="1">
    <location>
        <begin position="168"/>
        <end position="190"/>
    </location>
</feature>
<reference evidence="3 4" key="1">
    <citation type="submission" date="2024-10" db="EMBL/GenBank/DDBJ databases">
        <title>The Natural Products Discovery Center: Release of the First 8490 Sequenced Strains for Exploring Actinobacteria Biosynthetic Diversity.</title>
        <authorList>
            <person name="Kalkreuter E."/>
            <person name="Kautsar S.A."/>
            <person name="Yang D."/>
            <person name="Bader C.D."/>
            <person name="Teijaro C.N."/>
            <person name="Fluegel L."/>
            <person name="Davis C.M."/>
            <person name="Simpson J.R."/>
            <person name="Lauterbach L."/>
            <person name="Steele A.D."/>
            <person name="Gui C."/>
            <person name="Meng S."/>
            <person name="Li G."/>
            <person name="Viehrig K."/>
            <person name="Ye F."/>
            <person name="Su P."/>
            <person name="Kiefer A.F."/>
            <person name="Nichols A."/>
            <person name="Cepeda A.J."/>
            <person name="Yan W."/>
            <person name="Fan B."/>
            <person name="Jiang Y."/>
            <person name="Adhikari A."/>
            <person name="Zheng C.-J."/>
            <person name="Schuster L."/>
            <person name="Cowan T.M."/>
            <person name="Smanski M.J."/>
            <person name="Chevrette M.G."/>
            <person name="De Carvalho L.P.S."/>
            <person name="Shen B."/>
        </authorList>
    </citation>
    <scope>NUCLEOTIDE SEQUENCE [LARGE SCALE GENOMIC DNA]</scope>
    <source>
        <strain evidence="3 4">NPDC053346</strain>
    </source>
</reference>